<dbReference type="PANTHER" id="PTHR45873:SF1">
    <property type="entry name" value="DNA POLYMERASE ETA"/>
    <property type="match status" value="1"/>
</dbReference>
<dbReference type="SUPFAM" id="SSF100879">
    <property type="entry name" value="Lesion bypass DNA polymerase (Y-family), little finger domain"/>
    <property type="match status" value="1"/>
</dbReference>
<dbReference type="InterPro" id="IPR017961">
    <property type="entry name" value="DNA_pol_Y-fam_little_finger"/>
</dbReference>
<dbReference type="Proteomes" id="UP001652642">
    <property type="component" value="Chromosome 1"/>
</dbReference>
<organism evidence="14 15">
    <name type="scientific">Pogona vitticeps</name>
    <name type="common">central bearded dragon</name>
    <dbReference type="NCBI Taxonomy" id="103695"/>
    <lineage>
        <taxon>Eukaryota</taxon>
        <taxon>Metazoa</taxon>
        <taxon>Chordata</taxon>
        <taxon>Craniata</taxon>
        <taxon>Vertebrata</taxon>
        <taxon>Euteleostomi</taxon>
        <taxon>Lepidosauria</taxon>
        <taxon>Squamata</taxon>
        <taxon>Bifurcata</taxon>
        <taxon>Unidentata</taxon>
        <taxon>Episquamata</taxon>
        <taxon>Toxicofera</taxon>
        <taxon>Iguania</taxon>
        <taxon>Acrodonta</taxon>
        <taxon>Agamidae</taxon>
        <taxon>Amphibolurinae</taxon>
        <taxon>Pogona</taxon>
    </lineage>
</organism>
<dbReference type="CTD" id="5429"/>
<comment type="subcellular location">
    <subcellularLocation>
        <location evidence="1">Nucleus</location>
    </subcellularLocation>
</comment>
<dbReference type="InterPro" id="IPR041298">
    <property type="entry name" value="UBZ3"/>
</dbReference>
<keyword evidence="8" id="KW-0234">DNA repair</keyword>
<evidence type="ECO:0000313" key="15">
    <source>
        <dbReference type="RefSeq" id="XP_020667470.2"/>
    </source>
</evidence>
<dbReference type="GO" id="GO:0003684">
    <property type="term" value="F:damaged DNA binding"/>
    <property type="evidence" value="ECO:0007669"/>
    <property type="project" value="InterPro"/>
</dbReference>
<dbReference type="Gene3D" id="1.10.150.20">
    <property type="entry name" value="5' to 3' exonuclease, C-terminal subdomain"/>
    <property type="match status" value="1"/>
</dbReference>
<feature type="region of interest" description="Disordered" evidence="11">
    <location>
        <begin position="531"/>
        <end position="615"/>
    </location>
</feature>
<evidence type="ECO:0000256" key="11">
    <source>
        <dbReference type="SAM" id="MobiDB-lite"/>
    </source>
</evidence>
<dbReference type="Pfam" id="PF21704">
    <property type="entry name" value="POLH-Rev1_HhH"/>
    <property type="match status" value="1"/>
</dbReference>
<reference evidence="14" key="1">
    <citation type="submission" date="2025-05" db="UniProtKB">
        <authorList>
            <consortium name="RefSeq"/>
        </authorList>
    </citation>
    <scope>NUCLEOTIDE SEQUENCE [LARGE SCALE GENOMIC DNA]</scope>
</reference>
<dbReference type="InterPro" id="IPR001126">
    <property type="entry name" value="UmuC"/>
</dbReference>
<dbReference type="GO" id="GO:0006281">
    <property type="term" value="P:DNA repair"/>
    <property type="evidence" value="ECO:0007669"/>
    <property type="project" value="UniProtKB-KW"/>
</dbReference>
<sequence length="706" mass="77603">MSRGRERVVALVDMDCFYVQVEQRLDPSLRGKPCAVVQYKTWKGGGIIAVSYEARAFGVTRNMWATDAKKLCPDLLLARVPEAHGKADLTKYREASVEVMEVMSRFAVIERASIDEAYIDLTNVVHERLQKMKGQSIAAEQLVTTFIQGFPNNLDGKENTDHRDEWRQHGLHQWLELLPFEDPSNPDVQLTVGAVIVEEMRAAVESVTGFRCSAGISHNKVLAKLACGLNKPNRQTLVSQDSVPQLFSKMPIGNIRNLGGKLGASVTELLGVEYVGQLIQFTELQLQTHFGDRTGSWLYDLCRGIEHEPVKPRQLPKSIGCSKNFPGKTALVTQKQVQHWLLQLALELEERLKKDRDQNNRMAKQLTVGIRMQGSKYSSGLSRCCALSHYDAHKISRDAFAVIQNCNTAGGQQAAWSPPIKLLQLSAAKFLEVNTLSSMDITSFLTSDSQHTPSTSTSAGSPNAKSLGSPKKETSKRTVNTIQGLFQRAAERKQAQALSGSSLPNIASEKIVQSATEPHICHDKGVSCISSQIPEDPVEPYVTSSKPDSMLEEPTVEQSVLSSEAGPQKTADTNGCGCMASPETETLEAPSELPDASKEERVQLASEPLQGEADSLAPPYVDDRILCEKCNQQVLVWEFTEHLDYHFAVELQNSFSGSSSCRTPVPVGSPPTKGKSKSRSHTAAGAKRPRQDSTRTLDSFFKCLPP</sequence>
<dbReference type="Pfam" id="PF11799">
    <property type="entry name" value="IMS_C"/>
    <property type="match status" value="1"/>
</dbReference>
<feature type="domain" description="UBZ3-type" evidence="13">
    <location>
        <begin position="620"/>
        <end position="654"/>
    </location>
</feature>
<accession>A0A6J0V7I8</accession>
<evidence type="ECO:0000256" key="2">
    <source>
        <dbReference type="ARBA" id="ARBA00022634"/>
    </source>
</evidence>
<keyword evidence="4" id="KW-0479">Metal-binding</keyword>
<dbReference type="CDD" id="cd01702">
    <property type="entry name" value="PolY_Pol_eta"/>
    <property type="match status" value="1"/>
</dbReference>
<dbReference type="GO" id="GO:0010225">
    <property type="term" value="P:response to UV-C"/>
    <property type="evidence" value="ECO:0007669"/>
    <property type="project" value="UniProtKB-ARBA"/>
</dbReference>
<dbReference type="KEGG" id="pvt:110089047"/>
<evidence type="ECO:0000259" key="13">
    <source>
        <dbReference type="PROSITE" id="PS51907"/>
    </source>
</evidence>
<feature type="region of interest" description="Disordered" evidence="11">
    <location>
        <begin position="446"/>
        <end position="478"/>
    </location>
</feature>
<feature type="compositionally biased region" description="Polar residues" evidence="11">
    <location>
        <begin position="446"/>
        <end position="466"/>
    </location>
</feature>
<feature type="region of interest" description="Disordered" evidence="11">
    <location>
        <begin position="655"/>
        <end position="698"/>
    </location>
</feature>
<dbReference type="InterPro" id="IPR036775">
    <property type="entry name" value="DNA_pol_Y-fam_lit_finger_sf"/>
</dbReference>
<dbReference type="InterPro" id="IPR052230">
    <property type="entry name" value="DNA_polymerase_eta"/>
</dbReference>
<gene>
    <name evidence="15" type="primary">POLH</name>
</gene>
<keyword evidence="6" id="KW-0863">Zinc-finger</keyword>
<dbReference type="Pfam" id="PF18439">
    <property type="entry name" value="zf_UBZ"/>
    <property type="match status" value="1"/>
</dbReference>
<keyword evidence="14" id="KW-1185">Reference proteome</keyword>
<dbReference type="InterPro" id="IPR043502">
    <property type="entry name" value="DNA/RNA_pol_sf"/>
</dbReference>
<dbReference type="GeneID" id="110089047"/>
<feature type="domain" description="UmuC" evidence="12">
    <location>
        <begin position="9"/>
        <end position="259"/>
    </location>
</feature>
<dbReference type="FunCoup" id="A0A6J0V7I8">
    <property type="interactions" value="719"/>
</dbReference>
<evidence type="ECO:0000256" key="5">
    <source>
        <dbReference type="ARBA" id="ARBA00022763"/>
    </source>
</evidence>
<dbReference type="PIRSF" id="PIRSF036603">
    <property type="entry name" value="DPol_eta"/>
    <property type="match status" value="1"/>
</dbReference>
<dbReference type="Gene3D" id="3.30.1490.100">
    <property type="entry name" value="DNA polymerase, Y-family, little finger domain"/>
    <property type="match status" value="1"/>
</dbReference>
<keyword evidence="2" id="KW-0237">DNA synthesis</keyword>
<evidence type="ECO:0000256" key="1">
    <source>
        <dbReference type="ARBA" id="ARBA00004123"/>
    </source>
</evidence>
<keyword evidence="7" id="KW-0862">Zinc</keyword>
<keyword evidence="5" id="KW-0227">DNA damage</keyword>
<dbReference type="GO" id="GO:0006260">
    <property type="term" value="P:DNA replication"/>
    <property type="evidence" value="ECO:0007669"/>
    <property type="project" value="UniProtKB-KW"/>
</dbReference>
<evidence type="ECO:0000256" key="7">
    <source>
        <dbReference type="ARBA" id="ARBA00022833"/>
    </source>
</evidence>
<evidence type="ECO:0000313" key="14">
    <source>
        <dbReference type="Proteomes" id="UP001652642"/>
    </source>
</evidence>
<dbReference type="RefSeq" id="XP_020667470.2">
    <property type="nucleotide sequence ID" value="XM_020811811.2"/>
</dbReference>
<keyword evidence="3" id="KW-0808">Transferase</keyword>
<dbReference type="PROSITE" id="PS50173">
    <property type="entry name" value="UMUC"/>
    <property type="match status" value="1"/>
</dbReference>
<proteinExistence type="predicted"/>
<evidence type="ECO:0000256" key="9">
    <source>
        <dbReference type="ARBA" id="ARBA00023242"/>
    </source>
</evidence>
<dbReference type="InterPro" id="IPR043128">
    <property type="entry name" value="Rev_trsase/Diguanyl_cyclase"/>
</dbReference>
<name>A0A6J0V7I8_9SAUR</name>
<dbReference type="OrthoDB" id="5723at2759"/>
<dbReference type="InParanoid" id="A0A6J0V7I8"/>
<dbReference type="GO" id="GO:0042276">
    <property type="term" value="P:error-prone translesion synthesis"/>
    <property type="evidence" value="ECO:0007669"/>
    <property type="project" value="TreeGrafter"/>
</dbReference>
<evidence type="ECO:0000256" key="10">
    <source>
        <dbReference type="ARBA" id="ARBA00044975"/>
    </source>
</evidence>
<protein>
    <recommendedName>
        <fullName evidence="10">DNA polymerase eta</fullName>
    </recommendedName>
</protein>
<dbReference type="GO" id="GO:0003887">
    <property type="term" value="F:DNA-directed DNA polymerase activity"/>
    <property type="evidence" value="ECO:0007669"/>
    <property type="project" value="UniProtKB-KW"/>
</dbReference>
<dbReference type="PROSITE" id="PS51907">
    <property type="entry name" value="ZF_UBZ3"/>
    <property type="match status" value="1"/>
</dbReference>
<evidence type="ECO:0000256" key="3">
    <source>
        <dbReference type="ARBA" id="ARBA00022679"/>
    </source>
</evidence>
<evidence type="ECO:0000256" key="8">
    <source>
        <dbReference type="ARBA" id="ARBA00023204"/>
    </source>
</evidence>
<evidence type="ECO:0000256" key="6">
    <source>
        <dbReference type="ARBA" id="ARBA00022771"/>
    </source>
</evidence>
<keyword evidence="9" id="KW-0539">Nucleus</keyword>
<dbReference type="Gene3D" id="3.40.1170.60">
    <property type="match status" value="1"/>
</dbReference>
<dbReference type="AlphaFoldDB" id="A0A6J0V7I8"/>
<dbReference type="GO" id="GO:0035861">
    <property type="term" value="C:site of double-strand break"/>
    <property type="evidence" value="ECO:0007669"/>
    <property type="project" value="TreeGrafter"/>
</dbReference>
<reference evidence="15" key="2">
    <citation type="submission" date="2025-08" db="UniProtKB">
        <authorList>
            <consortium name="RefSeq"/>
        </authorList>
    </citation>
    <scope>IDENTIFICATION</scope>
</reference>
<dbReference type="GO" id="GO:0008270">
    <property type="term" value="F:zinc ion binding"/>
    <property type="evidence" value="ECO:0007669"/>
    <property type="project" value="UniProtKB-KW"/>
</dbReference>
<dbReference type="Gene3D" id="3.30.70.270">
    <property type="match status" value="1"/>
</dbReference>
<dbReference type="Pfam" id="PF00817">
    <property type="entry name" value="IMS"/>
    <property type="match status" value="1"/>
</dbReference>
<evidence type="ECO:0000259" key="12">
    <source>
        <dbReference type="PROSITE" id="PS50173"/>
    </source>
</evidence>
<dbReference type="PANTHER" id="PTHR45873">
    <property type="entry name" value="DNA POLYMERASE ETA"/>
    <property type="match status" value="1"/>
</dbReference>
<evidence type="ECO:0000256" key="4">
    <source>
        <dbReference type="ARBA" id="ARBA00022723"/>
    </source>
</evidence>
<dbReference type="GO" id="GO:0005634">
    <property type="term" value="C:nucleus"/>
    <property type="evidence" value="ECO:0007669"/>
    <property type="project" value="UniProtKB-SubCell"/>
</dbReference>
<dbReference type="GO" id="GO:0005657">
    <property type="term" value="C:replication fork"/>
    <property type="evidence" value="ECO:0007669"/>
    <property type="project" value="TreeGrafter"/>
</dbReference>
<dbReference type="SUPFAM" id="SSF56672">
    <property type="entry name" value="DNA/RNA polymerases"/>
    <property type="match status" value="1"/>
</dbReference>